<name>A0A8H3C654_9AGAM</name>
<dbReference type="GO" id="GO:0005524">
    <property type="term" value="F:ATP binding"/>
    <property type="evidence" value="ECO:0007669"/>
    <property type="project" value="InterPro"/>
</dbReference>
<organism evidence="2 3">
    <name type="scientific">Rhizoctonia solani</name>
    <dbReference type="NCBI Taxonomy" id="456999"/>
    <lineage>
        <taxon>Eukaryota</taxon>
        <taxon>Fungi</taxon>
        <taxon>Dikarya</taxon>
        <taxon>Basidiomycota</taxon>
        <taxon>Agaricomycotina</taxon>
        <taxon>Agaricomycetes</taxon>
        <taxon>Cantharellales</taxon>
        <taxon>Ceratobasidiaceae</taxon>
        <taxon>Rhizoctonia</taxon>
    </lineage>
</organism>
<dbReference type="PROSITE" id="PS00108">
    <property type="entry name" value="PROTEIN_KINASE_ST"/>
    <property type="match status" value="1"/>
</dbReference>
<dbReference type="PANTHER" id="PTHR44329">
    <property type="entry name" value="SERINE/THREONINE-PROTEIN KINASE TNNI3K-RELATED"/>
    <property type="match status" value="1"/>
</dbReference>
<reference evidence="2" key="1">
    <citation type="submission" date="2021-01" db="EMBL/GenBank/DDBJ databases">
        <authorList>
            <person name="Kaushik A."/>
        </authorList>
    </citation>
    <scope>NUCLEOTIDE SEQUENCE</scope>
    <source>
        <strain evidence="2">AG4-RS23</strain>
    </source>
</reference>
<dbReference type="InterPro" id="IPR051681">
    <property type="entry name" value="Ser/Thr_Kinases-Pseudokinases"/>
</dbReference>
<accession>A0A8H3C654</accession>
<dbReference type="Proteomes" id="UP000663861">
    <property type="component" value="Unassembled WGS sequence"/>
</dbReference>
<dbReference type="Pfam" id="PF07714">
    <property type="entry name" value="PK_Tyr_Ser-Thr"/>
    <property type="match status" value="1"/>
</dbReference>
<dbReference type="AlphaFoldDB" id="A0A8H3C654"/>
<evidence type="ECO:0000313" key="2">
    <source>
        <dbReference type="EMBL" id="CAE6475998.1"/>
    </source>
</evidence>
<dbReference type="InterPro" id="IPR011009">
    <property type="entry name" value="Kinase-like_dom_sf"/>
</dbReference>
<dbReference type="Gene3D" id="1.10.510.10">
    <property type="entry name" value="Transferase(Phosphotransferase) domain 1"/>
    <property type="match status" value="1"/>
</dbReference>
<dbReference type="SMART" id="SM00220">
    <property type="entry name" value="S_TKc"/>
    <property type="match status" value="1"/>
</dbReference>
<dbReference type="GO" id="GO:0004674">
    <property type="term" value="F:protein serine/threonine kinase activity"/>
    <property type="evidence" value="ECO:0007669"/>
    <property type="project" value="TreeGrafter"/>
</dbReference>
<feature type="domain" description="Protein kinase" evidence="1">
    <location>
        <begin position="47"/>
        <end position="317"/>
    </location>
</feature>
<dbReference type="PROSITE" id="PS50011">
    <property type="entry name" value="PROTEIN_KINASE_DOM"/>
    <property type="match status" value="1"/>
</dbReference>
<proteinExistence type="predicted"/>
<dbReference type="EMBL" id="CAJMWY010001823">
    <property type="protein sequence ID" value="CAE6475998.1"/>
    <property type="molecule type" value="Genomic_DNA"/>
</dbReference>
<sequence length="379" mass="42294">MQQPTRISSFDQVLHDVVGSVMPVGDVIALLTKHGCTDLTLCFDHSASSNYPVAHGGLGDVYRGRLVNGTLVAIKTIRAYESTDNSGGIYQKRAAKEIYTWSKCEHPNIVGLLGLAVFRNSLAMISRWEENGNLLCYLSRQPGADRCHLSKSICAGLAYLHEKKIIHGDLKGDNVLIGADGTPMLMDFGNASILDATLQFTRTQTGRAFSLRWTAPEILRGKTGHTTAADIYALGMVRQFDHMEALTAKIPYPEKNDQVVLTTVLIKKKGPARPKKIIPETSIYGNILWINLRSCWSHNPKRRPGIKVVWDAAKKIIPETSIYGNILWANLRSCWSHNPQRRPGIKVVWDAMMHLTPEMLQEIEDEAETDEDDMNEDED</sequence>
<dbReference type="InterPro" id="IPR001245">
    <property type="entry name" value="Ser-Thr/Tyr_kinase_cat_dom"/>
</dbReference>
<dbReference type="InterPro" id="IPR000719">
    <property type="entry name" value="Prot_kinase_dom"/>
</dbReference>
<comment type="caution">
    <text evidence="2">The sequence shown here is derived from an EMBL/GenBank/DDBJ whole genome shotgun (WGS) entry which is preliminary data.</text>
</comment>
<protein>
    <recommendedName>
        <fullName evidence="1">Protein kinase domain-containing protein</fullName>
    </recommendedName>
</protein>
<evidence type="ECO:0000313" key="3">
    <source>
        <dbReference type="Proteomes" id="UP000663861"/>
    </source>
</evidence>
<dbReference type="SUPFAM" id="SSF56112">
    <property type="entry name" value="Protein kinase-like (PK-like)"/>
    <property type="match status" value="1"/>
</dbReference>
<dbReference type="InterPro" id="IPR008271">
    <property type="entry name" value="Ser/Thr_kinase_AS"/>
</dbReference>
<evidence type="ECO:0000259" key="1">
    <source>
        <dbReference type="PROSITE" id="PS50011"/>
    </source>
</evidence>
<gene>
    <name evidence="2" type="ORF">RDB_LOCUS90519</name>
</gene>